<protein>
    <submittedName>
        <fullName evidence="1">BrnT family toxin</fullName>
    </submittedName>
</protein>
<name>A0ABX8WDU6_9HYPH</name>
<gene>
    <name evidence="1" type="ORF">K1X15_17170</name>
</gene>
<dbReference type="InterPro" id="IPR007460">
    <property type="entry name" value="BrnT_toxin"/>
</dbReference>
<accession>A0ABX8WDU6</accession>
<dbReference type="EMBL" id="CP080590">
    <property type="protein sequence ID" value="QYO76320.1"/>
    <property type="molecule type" value="Genomic_DNA"/>
</dbReference>
<evidence type="ECO:0000313" key="2">
    <source>
        <dbReference type="Proteomes" id="UP000825799"/>
    </source>
</evidence>
<reference evidence="1 2" key="1">
    <citation type="submission" date="2021-08" db="EMBL/GenBank/DDBJ databases">
        <title>Devosia salina sp. nov., isolated from the South China Sea sediment.</title>
        <authorList>
            <person name="Zhou Z."/>
        </authorList>
    </citation>
    <scope>NUCLEOTIDE SEQUENCE [LARGE SCALE GENOMIC DNA]</scope>
    <source>
        <strain evidence="1 2">SCS-3</strain>
    </source>
</reference>
<keyword evidence="2" id="KW-1185">Reference proteome</keyword>
<dbReference type="Proteomes" id="UP000825799">
    <property type="component" value="Chromosome"/>
</dbReference>
<dbReference type="Pfam" id="PF04365">
    <property type="entry name" value="BrnT_toxin"/>
    <property type="match status" value="1"/>
</dbReference>
<sequence length="100" mass="11993">MEFEWDENKRLSNIEKHQVDILEALLIFESWVLTERDVRFDYGERRFRSIGYVDDTCYVLIHAERNGMTRLISAWRGGRRDREKYEAGYARRNSTDEGQG</sequence>
<dbReference type="InterPro" id="IPR038573">
    <property type="entry name" value="BrnT_sf"/>
</dbReference>
<dbReference type="RefSeq" id="WP_220304809.1">
    <property type="nucleotide sequence ID" value="NZ_CP080590.1"/>
</dbReference>
<dbReference type="Gene3D" id="3.10.450.530">
    <property type="entry name" value="Ribonuclease toxin, BrnT, of type II toxin-antitoxin system"/>
    <property type="match status" value="1"/>
</dbReference>
<evidence type="ECO:0000313" key="1">
    <source>
        <dbReference type="EMBL" id="QYO76320.1"/>
    </source>
</evidence>
<proteinExistence type="predicted"/>
<organism evidence="1 2">
    <name type="scientific">Devosia salina</name>
    <dbReference type="NCBI Taxonomy" id="2860336"/>
    <lineage>
        <taxon>Bacteria</taxon>
        <taxon>Pseudomonadati</taxon>
        <taxon>Pseudomonadota</taxon>
        <taxon>Alphaproteobacteria</taxon>
        <taxon>Hyphomicrobiales</taxon>
        <taxon>Devosiaceae</taxon>
        <taxon>Devosia</taxon>
    </lineage>
</organism>